<sequence length="321" mass="38729">MNLKNKLRNQMIILTILSFFIFLFFFLRINVYTYTPIFRIIYTIVFISIILIQWIMYFSQNKKIPAIHDWLENFLAKHPDIQHLQSLSYATKYAQKRIFALLVYYFCLNIMAIVFSYYIIMRIIFDQPISMIFLLFIVCLLIIVFVYAYIYTHIEKTYYQSYLYHDYKLYIQMTYHLCCIPVFQKAILSYNTLMNVSSALGRLGYPQEAYDFLLIWKQNAKRLPALTKLYYYEHCIAHLAMLQDLEKFEDVYDKFQTLYQSHPRLHQRENIKTLTLIVSLYVAYIHNQPEEVLQLKKQILSSHNDLPPQIKTIFEWAEAKI</sequence>
<evidence type="ECO:0000256" key="1">
    <source>
        <dbReference type="SAM" id="Phobius"/>
    </source>
</evidence>
<reference evidence="3" key="1">
    <citation type="submission" date="2023-06" db="EMBL/GenBank/DDBJ databases">
        <title>Identification and characterization of horizontal gene transfer across gut microbiota members of farm animals based on homology search.</title>
        <authorList>
            <person name="Zeman M."/>
            <person name="Kubasova T."/>
            <person name="Jahodarova E."/>
            <person name="Nykrynova M."/>
            <person name="Rychlik I."/>
        </authorList>
    </citation>
    <scope>NUCLEOTIDE SEQUENCE [LARGE SCALE GENOMIC DNA]</scope>
    <source>
        <strain evidence="3">ET341</strain>
    </source>
</reference>
<keyword evidence="1" id="KW-0812">Transmembrane</keyword>
<keyword evidence="1" id="KW-1133">Transmembrane helix</keyword>
<name>A0ABT7UH63_9FIRM</name>
<feature type="transmembrane region" description="Helical" evidence="1">
    <location>
        <begin position="12"/>
        <end position="31"/>
    </location>
</feature>
<keyword evidence="3" id="KW-1185">Reference proteome</keyword>
<proteinExistence type="predicted"/>
<feature type="transmembrane region" description="Helical" evidence="1">
    <location>
        <begin position="132"/>
        <end position="151"/>
    </location>
</feature>
<evidence type="ECO:0000313" key="3">
    <source>
        <dbReference type="Proteomes" id="UP001529275"/>
    </source>
</evidence>
<feature type="transmembrane region" description="Helical" evidence="1">
    <location>
        <begin position="98"/>
        <end position="120"/>
    </location>
</feature>
<comment type="caution">
    <text evidence="2">The sequence shown here is derived from an EMBL/GenBank/DDBJ whole genome shotgun (WGS) entry which is preliminary data.</text>
</comment>
<dbReference type="EMBL" id="JAUDCK010000009">
    <property type="protein sequence ID" value="MDM8195476.1"/>
    <property type="molecule type" value="Genomic_DNA"/>
</dbReference>
<organism evidence="2 3">
    <name type="scientific">Massilimicrobiota timonensis</name>
    <dbReference type="NCBI Taxonomy" id="1776392"/>
    <lineage>
        <taxon>Bacteria</taxon>
        <taxon>Bacillati</taxon>
        <taxon>Bacillota</taxon>
        <taxon>Erysipelotrichia</taxon>
        <taxon>Erysipelotrichales</taxon>
        <taxon>Erysipelotrichaceae</taxon>
        <taxon>Massilimicrobiota</taxon>
    </lineage>
</organism>
<dbReference type="RefSeq" id="WP_289527411.1">
    <property type="nucleotide sequence ID" value="NZ_JAUDCK010000009.1"/>
</dbReference>
<protein>
    <submittedName>
        <fullName evidence="2">Uncharacterized protein</fullName>
    </submittedName>
</protein>
<feature type="transmembrane region" description="Helical" evidence="1">
    <location>
        <begin position="37"/>
        <end position="58"/>
    </location>
</feature>
<keyword evidence="1" id="KW-0472">Membrane</keyword>
<dbReference type="Proteomes" id="UP001529275">
    <property type="component" value="Unassembled WGS sequence"/>
</dbReference>
<gene>
    <name evidence="2" type="ORF">QUV98_03975</name>
</gene>
<accession>A0ABT7UH63</accession>
<evidence type="ECO:0000313" key="2">
    <source>
        <dbReference type="EMBL" id="MDM8195476.1"/>
    </source>
</evidence>